<accession>A0ABZ0CUL6</accession>
<evidence type="ECO:0000313" key="7">
    <source>
        <dbReference type="Proteomes" id="UP001303946"/>
    </source>
</evidence>
<dbReference type="PROSITE" id="PS00194">
    <property type="entry name" value="THIOREDOXIN_1"/>
    <property type="match status" value="1"/>
</dbReference>
<feature type="signal peptide" evidence="4">
    <location>
        <begin position="1"/>
        <end position="31"/>
    </location>
</feature>
<reference evidence="6 7" key="1">
    <citation type="submission" date="2023-10" db="EMBL/GenBank/DDBJ databases">
        <title>Bacteria for the degradation of biodegradable plastic PBAT(Polybutylene adipate terephthalate).</title>
        <authorList>
            <person name="Weon H.-Y."/>
            <person name="Yeon J."/>
        </authorList>
    </citation>
    <scope>NUCLEOTIDE SEQUENCE [LARGE SCALE GENOMIC DNA]</scope>
    <source>
        <strain evidence="6 7">SBD 7-3</strain>
    </source>
</reference>
<feature type="domain" description="Thioredoxin" evidence="5">
    <location>
        <begin position="33"/>
        <end position="173"/>
    </location>
</feature>
<keyword evidence="7" id="KW-1185">Reference proteome</keyword>
<dbReference type="InterPro" id="IPR013740">
    <property type="entry name" value="Redoxin"/>
</dbReference>
<organism evidence="6 7">
    <name type="scientific">Piscinibacter gummiphilus</name>
    <dbReference type="NCBI Taxonomy" id="946333"/>
    <lineage>
        <taxon>Bacteria</taxon>
        <taxon>Pseudomonadati</taxon>
        <taxon>Pseudomonadota</taxon>
        <taxon>Betaproteobacteria</taxon>
        <taxon>Burkholderiales</taxon>
        <taxon>Sphaerotilaceae</taxon>
        <taxon>Piscinibacter</taxon>
    </lineage>
</organism>
<dbReference type="InterPro" id="IPR050553">
    <property type="entry name" value="Thioredoxin_ResA/DsbE_sf"/>
</dbReference>
<dbReference type="EMBL" id="CP136336">
    <property type="protein sequence ID" value="WOB06583.1"/>
    <property type="molecule type" value="Genomic_DNA"/>
</dbReference>
<dbReference type="Gene3D" id="3.40.30.10">
    <property type="entry name" value="Glutaredoxin"/>
    <property type="match status" value="1"/>
</dbReference>
<evidence type="ECO:0000259" key="5">
    <source>
        <dbReference type="PROSITE" id="PS51352"/>
    </source>
</evidence>
<evidence type="ECO:0000256" key="2">
    <source>
        <dbReference type="ARBA" id="ARBA00022748"/>
    </source>
</evidence>
<proteinExistence type="predicted"/>
<comment type="subcellular location">
    <subcellularLocation>
        <location evidence="1">Cell envelope</location>
    </subcellularLocation>
</comment>
<dbReference type="CDD" id="cd02966">
    <property type="entry name" value="TlpA_like_family"/>
    <property type="match status" value="1"/>
</dbReference>
<dbReference type="PROSITE" id="PS51352">
    <property type="entry name" value="THIOREDOXIN_2"/>
    <property type="match status" value="1"/>
</dbReference>
<dbReference type="InterPro" id="IPR013766">
    <property type="entry name" value="Thioredoxin_domain"/>
</dbReference>
<evidence type="ECO:0000313" key="6">
    <source>
        <dbReference type="EMBL" id="WOB06583.1"/>
    </source>
</evidence>
<feature type="chain" id="PRO_5045780758" evidence="4">
    <location>
        <begin position="32"/>
        <end position="175"/>
    </location>
</feature>
<dbReference type="Pfam" id="PF08534">
    <property type="entry name" value="Redoxin"/>
    <property type="match status" value="1"/>
</dbReference>
<dbReference type="Proteomes" id="UP001303946">
    <property type="component" value="Chromosome"/>
</dbReference>
<name>A0ABZ0CUL6_9BURK</name>
<evidence type="ECO:0000256" key="1">
    <source>
        <dbReference type="ARBA" id="ARBA00004196"/>
    </source>
</evidence>
<dbReference type="RefSeq" id="WP_316699095.1">
    <property type="nucleotide sequence ID" value="NZ_CP136336.1"/>
</dbReference>
<dbReference type="InterPro" id="IPR036249">
    <property type="entry name" value="Thioredoxin-like_sf"/>
</dbReference>
<dbReference type="PANTHER" id="PTHR42852:SF13">
    <property type="entry name" value="PROTEIN DIPZ"/>
    <property type="match status" value="1"/>
</dbReference>
<dbReference type="InterPro" id="IPR017937">
    <property type="entry name" value="Thioredoxin_CS"/>
</dbReference>
<keyword evidence="2" id="KW-0201">Cytochrome c-type biogenesis</keyword>
<evidence type="ECO:0000256" key="3">
    <source>
        <dbReference type="ARBA" id="ARBA00023284"/>
    </source>
</evidence>
<keyword evidence="3" id="KW-0676">Redox-active center</keyword>
<sequence length="175" mass="19507">MTSTFFRIAPSALLRPLLGALLLAAASWSSAAVPVGANAPDFTLKTLNGPNMRLQEQRGKVVLVNFWATWCGPCRKEMPHLNRIADKYKSSGLVLMGVNIDEDVRNAAEVAGKLKVSFPVLLDTDKAVSKMYDLNSMPSTMVIDRSGKVRYVHRGYQDGYEDTYDQQIRELLKER</sequence>
<dbReference type="PANTHER" id="PTHR42852">
    <property type="entry name" value="THIOL:DISULFIDE INTERCHANGE PROTEIN DSBE"/>
    <property type="match status" value="1"/>
</dbReference>
<gene>
    <name evidence="6" type="ORF">RXV79_16820</name>
</gene>
<dbReference type="SUPFAM" id="SSF52833">
    <property type="entry name" value="Thioredoxin-like"/>
    <property type="match status" value="1"/>
</dbReference>
<evidence type="ECO:0000256" key="4">
    <source>
        <dbReference type="SAM" id="SignalP"/>
    </source>
</evidence>
<protein>
    <submittedName>
        <fullName evidence="6">TlpA disulfide reductase family protein</fullName>
    </submittedName>
</protein>
<keyword evidence="4" id="KW-0732">Signal</keyword>